<protein>
    <submittedName>
        <fullName evidence="1">Uncharacterized protein</fullName>
    </submittedName>
</protein>
<dbReference type="AlphaFoldDB" id="A0A4Z2E1S4"/>
<dbReference type="EMBL" id="SRLO01021483">
    <property type="protein sequence ID" value="TNN22668.1"/>
    <property type="molecule type" value="Genomic_DNA"/>
</dbReference>
<evidence type="ECO:0000313" key="1">
    <source>
        <dbReference type="EMBL" id="TNN22668.1"/>
    </source>
</evidence>
<gene>
    <name evidence="1" type="ORF">EYF80_067217</name>
</gene>
<keyword evidence="2" id="KW-1185">Reference proteome</keyword>
<reference evidence="1 2" key="1">
    <citation type="submission" date="2019-03" db="EMBL/GenBank/DDBJ databases">
        <title>First draft genome of Liparis tanakae, snailfish: a comprehensive survey of snailfish specific genes.</title>
        <authorList>
            <person name="Kim W."/>
            <person name="Song I."/>
            <person name="Jeong J.-H."/>
            <person name="Kim D."/>
            <person name="Kim S."/>
            <person name="Ryu S."/>
            <person name="Song J.Y."/>
            <person name="Lee S.K."/>
        </authorList>
    </citation>
    <scope>NUCLEOTIDE SEQUENCE [LARGE SCALE GENOMIC DNA]</scope>
    <source>
        <tissue evidence="1">Muscle</tissue>
    </source>
</reference>
<name>A0A4Z2E1S4_9TELE</name>
<sequence>MALSVLSAADAVKDTERQVQGQQAGQRELQLVVEQRAVWEDALLDAGLHGTLRTQRRSARTRRRGVRHQRRPYREEVHGHLVLVLFSLQLIDELHHGPTERERTVSRRVLAGGRREAERHLGFRNSSTTLYS</sequence>
<dbReference type="Proteomes" id="UP000314294">
    <property type="component" value="Unassembled WGS sequence"/>
</dbReference>
<proteinExistence type="predicted"/>
<comment type="caution">
    <text evidence="1">The sequence shown here is derived from an EMBL/GenBank/DDBJ whole genome shotgun (WGS) entry which is preliminary data.</text>
</comment>
<evidence type="ECO:0000313" key="2">
    <source>
        <dbReference type="Proteomes" id="UP000314294"/>
    </source>
</evidence>
<accession>A0A4Z2E1S4</accession>
<organism evidence="1 2">
    <name type="scientific">Liparis tanakae</name>
    <name type="common">Tanaka's snailfish</name>
    <dbReference type="NCBI Taxonomy" id="230148"/>
    <lineage>
        <taxon>Eukaryota</taxon>
        <taxon>Metazoa</taxon>
        <taxon>Chordata</taxon>
        <taxon>Craniata</taxon>
        <taxon>Vertebrata</taxon>
        <taxon>Euteleostomi</taxon>
        <taxon>Actinopterygii</taxon>
        <taxon>Neopterygii</taxon>
        <taxon>Teleostei</taxon>
        <taxon>Neoteleostei</taxon>
        <taxon>Acanthomorphata</taxon>
        <taxon>Eupercaria</taxon>
        <taxon>Perciformes</taxon>
        <taxon>Cottioidei</taxon>
        <taxon>Cottales</taxon>
        <taxon>Liparidae</taxon>
        <taxon>Liparis</taxon>
    </lineage>
</organism>